<sequence>MTINKVESWLQKYAKVKKTEWIIEQLKDIGKNYKDNANIQLYKENEYNKEKLRFGNIKNAKWEDFIRIKCRNRKKTTVEKNTGYEDTKGPSYVEFSIVIRNMNANKSAETDGIDNEMMNHAS</sequence>
<protein>
    <submittedName>
        <fullName evidence="1">Uncharacterized protein</fullName>
    </submittedName>
</protein>
<accession>A0ABD2NE99</accession>
<gene>
    <name evidence="1" type="ORF">HHI36_012368</name>
</gene>
<dbReference type="Proteomes" id="UP001516400">
    <property type="component" value="Unassembled WGS sequence"/>
</dbReference>
<proteinExistence type="predicted"/>
<evidence type="ECO:0000313" key="2">
    <source>
        <dbReference type="Proteomes" id="UP001516400"/>
    </source>
</evidence>
<evidence type="ECO:0000313" key="1">
    <source>
        <dbReference type="EMBL" id="KAL3277006.1"/>
    </source>
</evidence>
<name>A0ABD2NE99_9CUCU</name>
<organism evidence="1 2">
    <name type="scientific">Cryptolaemus montrouzieri</name>
    <dbReference type="NCBI Taxonomy" id="559131"/>
    <lineage>
        <taxon>Eukaryota</taxon>
        <taxon>Metazoa</taxon>
        <taxon>Ecdysozoa</taxon>
        <taxon>Arthropoda</taxon>
        <taxon>Hexapoda</taxon>
        <taxon>Insecta</taxon>
        <taxon>Pterygota</taxon>
        <taxon>Neoptera</taxon>
        <taxon>Endopterygota</taxon>
        <taxon>Coleoptera</taxon>
        <taxon>Polyphaga</taxon>
        <taxon>Cucujiformia</taxon>
        <taxon>Coccinelloidea</taxon>
        <taxon>Coccinellidae</taxon>
        <taxon>Scymninae</taxon>
        <taxon>Scymnini</taxon>
        <taxon>Cryptolaemus</taxon>
    </lineage>
</organism>
<comment type="caution">
    <text evidence="1">The sequence shown here is derived from an EMBL/GenBank/DDBJ whole genome shotgun (WGS) entry which is preliminary data.</text>
</comment>
<dbReference type="AlphaFoldDB" id="A0ABD2NE99"/>
<keyword evidence="2" id="KW-1185">Reference proteome</keyword>
<reference evidence="1 2" key="1">
    <citation type="journal article" date="2021" name="BMC Biol.">
        <title>Horizontally acquired antibacterial genes associated with adaptive radiation of ladybird beetles.</title>
        <authorList>
            <person name="Li H.S."/>
            <person name="Tang X.F."/>
            <person name="Huang Y.H."/>
            <person name="Xu Z.Y."/>
            <person name="Chen M.L."/>
            <person name="Du X.Y."/>
            <person name="Qiu B.Y."/>
            <person name="Chen P.T."/>
            <person name="Zhang W."/>
            <person name="Slipinski A."/>
            <person name="Escalona H.E."/>
            <person name="Waterhouse R.M."/>
            <person name="Zwick A."/>
            <person name="Pang H."/>
        </authorList>
    </citation>
    <scope>NUCLEOTIDE SEQUENCE [LARGE SCALE GENOMIC DNA]</scope>
    <source>
        <strain evidence="1">SYSU2018</strain>
    </source>
</reference>
<dbReference type="EMBL" id="JABFTP020000103">
    <property type="protein sequence ID" value="KAL3277006.1"/>
    <property type="molecule type" value="Genomic_DNA"/>
</dbReference>